<feature type="region of interest" description="Disordered" evidence="2">
    <location>
        <begin position="1"/>
        <end position="34"/>
    </location>
</feature>
<organism evidence="3 4">
    <name type="scientific">Manihot esculenta</name>
    <name type="common">Cassava</name>
    <name type="synonym">Jatropha manihot</name>
    <dbReference type="NCBI Taxonomy" id="3983"/>
    <lineage>
        <taxon>Eukaryota</taxon>
        <taxon>Viridiplantae</taxon>
        <taxon>Streptophyta</taxon>
        <taxon>Embryophyta</taxon>
        <taxon>Tracheophyta</taxon>
        <taxon>Spermatophyta</taxon>
        <taxon>Magnoliopsida</taxon>
        <taxon>eudicotyledons</taxon>
        <taxon>Gunneridae</taxon>
        <taxon>Pentapetalae</taxon>
        <taxon>rosids</taxon>
        <taxon>fabids</taxon>
        <taxon>Malpighiales</taxon>
        <taxon>Euphorbiaceae</taxon>
        <taxon>Crotonoideae</taxon>
        <taxon>Manihoteae</taxon>
        <taxon>Manihot</taxon>
    </lineage>
</organism>
<dbReference type="Proteomes" id="UP000091857">
    <property type="component" value="Chromosome 7"/>
</dbReference>
<keyword evidence="1" id="KW-0175">Coiled coil</keyword>
<sequence>MKNQGDLRLPRTDHTAIGEKRSSGGLGEKQESLHERIKVRKLDSVLRTEETSTHPMKNREASDQFQFGEGLSQVTSLPVTIDLAAAQAERRGRTSLSVEAGSRPLDLNTEACVADNSASNASPGNTETCKKVSLLKQHDREHDSKFVTSGGIGLDLNAEDVTSPMNPELFRNPKIHDHLKSRRDASECGSTTSPVKGKDSLRVWKEMKQNGFLSSSHGGISIQRGVTSFSHGGIPMPKQRGRKSKNDILKKKMELAKKEQVDRFTKIAAPSGLLNGLNPGIINHVRNKKQVHSIIEALVKSEKLENGCVETKETRNVGDSGVHLLSFSRGNGGSTILSGNKQIGGCHILTGESDSSMVGTICGRNSLSHSTSVIEDDTLALKLSTSSKVSEESRTFSNEESTNVNSISSLSVRAASVASQWLELLHQDIKGRLSALRRSKKRVRAVITTELPFLISKEFPSNQENDPFIMKTSSDGQSSNAMSSLHQARWSTLFDQMDKALIEEEKQLESWLNQVKEMQLHCDQGLQNFQWNSIFVSQLQETSENYNRKVETFEREIAVRAAAASIYSTCSFLMSKENVPCSGRITESDC</sequence>
<name>A0A2C9VLG1_MANES</name>
<dbReference type="PANTHER" id="PTHR33924">
    <property type="entry name" value="CATION-TRANSPORTING ATPASE"/>
    <property type="match status" value="1"/>
</dbReference>
<evidence type="ECO:0000256" key="2">
    <source>
        <dbReference type="SAM" id="MobiDB-lite"/>
    </source>
</evidence>
<protein>
    <submittedName>
        <fullName evidence="3">Uncharacterized protein</fullName>
    </submittedName>
</protein>
<dbReference type="PANTHER" id="PTHR33924:SF5">
    <property type="entry name" value="CATION-TRANSPORTING ATPASE"/>
    <property type="match status" value="1"/>
</dbReference>
<dbReference type="EMBL" id="CM004393">
    <property type="protein sequence ID" value="OAY46434.1"/>
    <property type="molecule type" value="Genomic_DNA"/>
</dbReference>
<feature type="coiled-coil region" evidence="1">
    <location>
        <begin position="494"/>
        <end position="556"/>
    </location>
</feature>
<dbReference type="STRING" id="3983.A0A2C9VLG1"/>
<evidence type="ECO:0000313" key="3">
    <source>
        <dbReference type="EMBL" id="OAY46434.1"/>
    </source>
</evidence>
<feature type="compositionally biased region" description="Basic and acidic residues" evidence="2">
    <location>
        <begin position="8"/>
        <end position="34"/>
    </location>
</feature>
<evidence type="ECO:0000256" key="1">
    <source>
        <dbReference type="SAM" id="Coils"/>
    </source>
</evidence>
<reference evidence="4" key="1">
    <citation type="journal article" date="2016" name="Nat. Biotechnol.">
        <title>Sequencing wild and cultivated cassava and related species reveals extensive interspecific hybridization and genetic diversity.</title>
        <authorList>
            <person name="Bredeson J.V."/>
            <person name="Lyons J.B."/>
            <person name="Prochnik S.E."/>
            <person name="Wu G.A."/>
            <person name="Ha C.M."/>
            <person name="Edsinger-Gonzales E."/>
            <person name="Grimwood J."/>
            <person name="Schmutz J."/>
            <person name="Rabbi I.Y."/>
            <person name="Egesi C."/>
            <person name="Nauluvula P."/>
            <person name="Lebot V."/>
            <person name="Ndunguru J."/>
            <person name="Mkamilo G."/>
            <person name="Bart R.S."/>
            <person name="Setter T.L."/>
            <person name="Gleadow R.M."/>
            <person name="Kulakow P."/>
            <person name="Ferguson M.E."/>
            <person name="Rounsley S."/>
            <person name="Rokhsar D.S."/>
        </authorList>
    </citation>
    <scope>NUCLEOTIDE SEQUENCE [LARGE SCALE GENOMIC DNA]</scope>
    <source>
        <strain evidence="4">cv. AM560-2</strain>
    </source>
</reference>
<proteinExistence type="predicted"/>
<gene>
    <name evidence="3" type="ORF">MANES_07G143400v8</name>
</gene>
<evidence type="ECO:0000313" key="4">
    <source>
        <dbReference type="Proteomes" id="UP000091857"/>
    </source>
</evidence>
<accession>A0A2C9VLG1</accession>
<comment type="caution">
    <text evidence="3">The sequence shown here is derived from an EMBL/GenBank/DDBJ whole genome shotgun (WGS) entry which is preliminary data.</text>
</comment>
<keyword evidence="4" id="KW-1185">Reference proteome</keyword>
<dbReference type="OrthoDB" id="1930341at2759"/>
<dbReference type="AlphaFoldDB" id="A0A2C9VLG1"/>
<dbReference type="Gramene" id="Manes.07G143400.1.v8.1">
    <property type="protein sequence ID" value="Manes.07G143400.1.v8.1.CDS"/>
    <property type="gene ID" value="Manes.07G143400.v8.1"/>
</dbReference>